<name>A0A517LAY2_9PEZI</name>
<dbReference type="Proteomes" id="UP000316270">
    <property type="component" value="Chromosome 8"/>
</dbReference>
<dbReference type="Gene3D" id="2.130.10.10">
    <property type="entry name" value="YVTN repeat-like/Quinoprotein amine dehydrogenase"/>
    <property type="match status" value="1"/>
</dbReference>
<protein>
    <recommendedName>
        <fullName evidence="6">3-carboxy-cis,cis-mucoante lactonizing enzyme</fullName>
    </recommendedName>
</protein>
<dbReference type="STRING" id="50376.A0A517LAY2"/>
<evidence type="ECO:0000313" key="4">
    <source>
        <dbReference type="EMBL" id="QDS72793.1"/>
    </source>
</evidence>
<dbReference type="InterPro" id="IPR019405">
    <property type="entry name" value="Lactonase_7-beta_prop"/>
</dbReference>
<feature type="signal peptide" evidence="3">
    <location>
        <begin position="1"/>
        <end position="20"/>
    </location>
</feature>
<feature type="chain" id="PRO_5022201647" description="3-carboxy-cis,cis-mucoante lactonizing enzyme" evidence="3">
    <location>
        <begin position="21"/>
        <end position="630"/>
    </location>
</feature>
<dbReference type="OrthoDB" id="1715191at2759"/>
<feature type="compositionally biased region" description="Low complexity" evidence="2">
    <location>
        <begin position="492"/>
        <end position="510"/>
    </location>
</feature>
<dbReference type="InterPro" id="IPR015943">
    <property type="entry name" value="WD40/YVTN_repeat-like_dom_sf"/>
</dbReference>
<sequence>MTVFQIAFVVLLTVSPFVQADLHHVFVPSFTSPRLYSLEFDDATKSITQAREIIGNDGHPWISFSYDKASLYAGETNGFASYAVNNATSLSYKKSVPLPGQCNQKLAGFGATYTTSLQRAPFTAYGAPFGSCLSAMSVEPDGTLMSTIQNITFEPTSGIHGMAIGADAEFIFSADLTANGIWAHRVNKETGALTKVSFTAAPTANAGPRHLVVHPSGRFLFVVMEAKNEVRVYAINSGQKSSQVKITDTRLSYSLIPSSANPADYMANEVILSTDSNILFASTRSRALRATQPQAGRATAQGALTKKDAYSYRHDYRESVATQKRAARPGFITAILLVPQTEQMSADLPQGPGFPLRRLFQTQTTTSGGMSNAVSPAPWDRNYFSISDTEIGQVEVWKIMGAREDRSFYTGPVGQNATTPAKGGWEDGMWVANPKGVMPTTPAPPAIVPPAVTPPAVIPPAVVPKPVSLPNPKSTPPAVPSAPKSGGNGGLPWQQSGSGSGNNNPWSTTSHPWTVPQQSGQTDKPGWDGWNGYNPDSGTFGSHDDDDDERKGRGRSKLGFVVGVLRRQFSVASPPPATAAAAALGPAPVNEPVTARIVATWKAPRGSSSSAVRSVEAPGGGCCGNALWWD</sequence>
<evidence type="ECO:0000313" key="5">
    <source>
        <dbReference type="Proteomes" id="UP000316270"/>
    </source>
</evidence>
<comment type="similarity">
    <text evidence="1">Belongs to the cycloisomerase 2 family.</text>
</comment>
<dbReference type="PANTHER" id="PTHR30344:SF4">
    <property type="entry name" value="CYCLASE, PUTATIVE (AFU_ORTHOLOGUE AFUA_6G11580)-RELATED"/>
    <property type="match status" value="1"/>
</dbReference>
<dbReference type="SUPFAM" id="SSF75011">
    <property type="entry name" value="3-carboxy-cis,cis-mucoante lactonizing enzyme"/>
    <property type="match status" value="1"/>
</dbReference>
<dbReference type="InterPro" id="IPR050282">
    <property type="entry name" value="Cycloisomerase_2"/>
</dbReference>
<feature type="region of interest" description="Disordered" evidence="2">
    <location>
        <begin position="468"/>
        <end position="554"/>
    </location>
</feature>
<keyword evidence="3" id="KW-0732">Signal</keyword>
<evidence type="ECO:0008006" key="6">
    <source>
        <dbReference type="Google" id="ProtNLM"/>
    </source>
</evidence>
<feature type="compositionally biased region" description="Pro residues" evidence="2">
    <location>
        <begin position="468"/>
        <end position="480"/>
    </location>
</feature>
<dbReference type="Pfam" id="PF10282">
    <property type="entry name" value="Lactonase"/>
    <property type="match status" value="1"/>
</dbReference>
<dbReference type="PANTHER" id="PTHR30344">
    <property type="entry name" value="6-PHOSPHOGLUCONOLACTONASE-RELATED"/>
    <property type="match status" value="1"/>
</dbReference>
<gene>
    <name evidence="4" type="ORF">FKW77_006134</name>
</gene>
<proteinExistence type="inferred from homology"/>
<dbReference type="EMBL" id="CP042192">
    <property type="protein sequence ID" value="QDS72793.1"/>
    <property type="molecule type" value="Genomic_DNA"/>
</dbReference>
<feature type="compositionally biased region" description="Polar residues" evidence="2">
    <location>
        <begin position="511"/>
        <end position="522"/>
    </location>
</feature>
<reference evidence="4 5" key="1">
    <citation type="submission" date="2019-07" db="EMBL/GenBank/DDBJ databases">
        <title>Finished genome of Venturia effusa.</title>
        <authorList>
            <person name="Young C.A."/>
            <person name="Cox M.P."/>
            <person name="Ganley A.R.D."/>
            <person name="David W.J."/>
        </authorList>
    </citation>
    <scope>NUCLEOTIDE SEQUENCE [LARGE SCALE GENOMIC DNA]</scope>
    <source>
        <strain evidence="5">albino</strain>
    </source>
</reference>
<evidence type="ECO:0000256" key="3">
    <source>
        <dbReference type="SAM" id="SignalP"/>
    </source>
</evidence>
<dbReference type="AlphaFoldDB" id="A0A517LAY2"/>
<organism evidence="4 5">
    <name type="scientific">Venturia effusa</name>
    <dbReference type="NCBI Taxonomy" id="50376"/>
    <lineage>
        <taxon>Eukaryota</taxon>
        <taxon>Fungi</taxon>
        <taxon>Dikarya</taxon>
        <taxon>Ascomycota</taxon>
        <taxon>Pezizomycotina</taxon>
        <taxon>Dothideomycetes</taxon>
        <taxon>Pleosporomycetidae</taxon>
        <taxon>Venturiales</taxon>
        <taxon>Venturiaceae</taxon>
        <taxon>Venturia</taxon>
    </lineage>
</organism>
<accession>A0A517LAY2</accession>
<dbReference type="GO" id="GO:0017057">
    <property type="term" value="F:6-phosphogluconolactonase activity"/>
    <property type="evidence" value="ECO:0007669"/>
    <property type="project" value="TreeGrafter"/>
</dbReference>
<keyword evidence="5" id="KW-1185">Reference proteome</keyword>
<evidence type="ECO:0000256" key="2">
    <source>
        <dbReference type="SAM" id="MobiDB-lite"/>
    </source>
</evidence>
<evidence type="ECO:0000256" key="1">
    <source>
        <dbReference type="ARBA" id="ARBA00005564"/>
    </source>
</evidence>